<keyword evidence="6 12" id="KW-0375">Hydrogen ion transport</keyword>
<dbReference type="VEuPathDB" id="FungiDB:TAPDE_004754"/>
<dbReference type="eggNOG" id="KOG3366">
    <property type="taxonomic scope" value="Eukaryota"/>
</dbReference>
<comment type="similarity">
    <text evidence="2 12">Belongs to the ATPase d subunit family.</text>
</comment>
<dbReference type="GO" id="GO:0045259">
    <property type="term" value="C:proton-transporting ATP synthase complex"/>
    <property type="evidence" value="ECO:0007669"/>
    <property type="project" value="UniProtKB-KW"/>
</dbReference>
<dbReference type="GO" id="GO:0015986">
    <property type="term" value="P:proton motive force-driven ATP synthesis"/>
    <property type="evidence" value="ECO:0007669"/>
    <property type="project" value="UniProtKB-UniRule"/>
</dbReference>
<dbReference type="OrthoDB" id="35799at2759"/>
<evidence type="ECO:0000256" key="6">
    <source>
        <dbReference type="ARBA" id="ARBA00022781"/>
    </source>
</evidence>
<dbReference type="AlphaFoldDB" id="R4XF85"/>
<evidence type="ECO:0000256" key="11">
    <source>
        <dbReference type="ARBA" id="ARBA00023310"/>
    </source>
</evidence>
<evidence type="ECO:0000256" key="12">
    <source>
        <dbReference type="PIRNR" id="PIRNR005514"/>
    </source>
</evidence>
<dbReference type="Pfam" id="PF05873">
    <property type="entry name" value="Mt_ATP-synt_D"/>
    <property type="match status" value="1"/>
</dbReference>
<keyword evidence="4 12" id="KW-0813">Transport</keyword>
<keyword evidence="11" id="KW-0066">ATP synthesis</keyword>
<feature type="coiled-coil region" evidence="13">
    <location>
        <begin position="100"/>
        <end position="127"/>
    </location>
</feature>
<gene>
    <name evidence="14" type="ORF">TAPDE_004754</name>
</gene>
<evidence type="ECO:0000256" key="5">
    <source>
        <dbReference type="ARBA" id="ARBA00022547"/>
    </source>
</evidence>
<evidence type="ECO:0000256" key="1">
    <source>
        <dbReference type="ARBA" id="ARBA00004273"/>
    </source>
</evidence>
<evidence type="ECO:0000256" key="4">
    <source>
        <dbReference type="ARBA" id="ARBA00022448"/>
    </source>
</evidence>
<evidence type="ECO:0000313" key="14">
    <source>
        <dbReference type="EMBL" id="CCG84323.1"/>
    </source>
</evidence>
<dbReference type="Proteomes" id="UP000013776">
    <property type="component" value="Unassembled WGS sequence"/>
</dbReference>
<protein>
    <recommendedName>
        <fullName evidence="3 12">ATP synthase subunit d, mitochondrial</fullName>
    </recommendedName>
</protein>
<accession>R4XF85</accession>
<dbReference type="PIRSF" id="PIRSF005514">
    <property type="entry name" value="ATPase_F0_D_mt"/>
    <property type="match status" value="1"/>
</dbReference>
<evidence type="ECO:0000313" key="15">
    <source>
        <dbReference type="Proteomes" id="UP000013776"/>
    </source>
</evidence>
<reference evidence="14 15" key="1">
    <citation type="journal article" date="2013" name="MBio">
        <title>Genome sequencing of the plant pathogen Taphrina deformans, the causal agent of peach leaf curl.</title>
        <authorList>
            <person name="Cisse O.H."/>
            <person name="Almeida J.M.G.C.F."/>
            <person name="Fonseca A."/>
            <person name="Kumar A.A."/>
            <person name="Salojaervi J."/>
            <person name="Overmyer K."/>
            <person name="Hauser P.M."/>
            <person name="Pagni M."/>
        </authorList>
    </citation>
    <scope>NUCLEOTIDE SEQUENCE [LARGE SCALE GENOMIC DNA]</scope>
    <source>
        <strain evidence="15">PYCC 5710 / ATCC 11124 / CBS 356.35 / IMI 108563 / JCM 9778 / NBRC 8474</strain>
    </source>
</reference>
<evidence type="ECO:0000256" key="10">
    <source>
        <dbReference type="ARBA" id="ARBA00023136"/>
    </source>
</evidence>
<keyword evidence="13" id="KW-0175">Coiled coil</keyword>
<keyword evidence="8 12" id="KW-0406">Ion transport</keyword>
<comment type="function">
    <text evidence="12">Mitochondrial membrane ATP synthase (F(1)F(0) ATP synthase or Complex V) produces ATP from ADP in the presence of a proton gradient across the membrane which is generated by electron transport complexes of the respiratory chain. F-type ATPases consist of two structural domains, F(1) - containing the extramembraneous catalytic core, and F(0) - containing the membrane proton channel, linked together by a central stalk and a peripheral stalk. During catalysis, ATP synthesis in the catalytic domain of F(1) is coupled via a rotary mechanism of the central stalk subunits to proton translocation.</text>
</comment>
<evidence type="ECO:0000256" key="7">
    <source>
        <dbReference type="ARBA" id="ARBA00022792"/>
    </source>
</evidence>
<evidence type="ECO:0000256" key="9">
    <source>
        <dbReference type="ARBA" id="ARBA00023128"/>
    </source>
</evidence>
<dbReference type="GO" id="GO:0015078">
    <property type="term" value="F:proton transmembrane transporter activity"/>
    <property type="evidence" value="ECO:0007669"/>
    <property type="project" value="InterPro"/>
</dbReference>
<dbReference type="Gene3D" id="6.10.280.70">
    <property type="match status" value="1"/>
</dbReference>
<keyword evidence="9 12" id="KW-0496">Mitochondrion</keyword>
<evidence type="ECO:0000256" key="8">
    <source>
        <dbReference type="ARBA" id="ARBA00023065"/>
    </source>
</evidence>
<keyword evidence="10 12" id="KW-0472">Membrane</keyword>
<dbReference type="InterPro" id="IPR008689">
    <property type="entry name" value="ATP_synth_F0_dsu_mt"/>
</dbReference>
<dbReference type="InterPro" id="IPR036228">
    <property type="entry name" value="ATP_synth_F0_dsu_sf_mt"/>
</dbReference>
<keyword evidence="15" id="KW-1185">Reference proteome</keyword>
<evidence type="ECO:0000256" key="3">
    <source>
        <dbReference type="ARBA" id="ARBA00021688"/>
    </source>
</evidence>
<keyword evidence="5" id="KW-0138">CF(0)</keyword>
<keyword evidence="7 12" id="KW-0999">Mitochondrion inner membrane</keyword>
<comment type="subcellular location">
    <subcellularLocation>
        <location evidence="1 12">Mitochondrion inner membrane</location>
    </subcellularLocation>
</comment>
<dbReference type="SUPFAM" id="SSF161065">
    <property type="entry name" value="ATP synthase D chain-like"/>
    <property type="match status" value="1"/>
</dbReference>
<dbReference type="PANTHER" id="PTHR12700">
    <property type="entry name" value="ATP SYNTHASE SUBUNIT D, MITOCHONDRIAL"/>
    <property type="match status" value="1"/>
</dbReference>
<organism evidence="14 15">
    <name type="scientific">Taphrina deformans (strain PYCC 5710 / ATCC 11124 / CBS 356.35 / IMI 108563 / JCM 9778 / NBRC 8474)</name>
    <name type="common">Peach leaf curl fungus</name>
    <name type="synonym">Lalaria deformans</name>
    <dbReference type="NCBI Taxonomy" id="1097556"/>
    <lineage>
        <taxon>Eukaryota</taxon>
        <taxon>Fungi</taxon>
        <taxon>Dikarya</taxon>
        <taxon>Ascomycota</taxon>
        <taxon>Taphrinomycotina</taxon>
        <taxon>Taphrinomycetes</taxon>
        <taxon>Taphrinales</taxon>
        <taxon>Taphrinaceae</taxon>
        <taxon>Taphrina</taxon>
    </lineage>
</organism>
<proteinExistence type="inferred from homology"/>
<name>R4XF85_TAPDE</name>
<evidence type="ECO:0000256" key="13">
    <source>
        <dbReference type="SAM" id="Coils"/>
    </source>
</evidence>
<dbReference type="STRING" id="1097556.R4XF85"/>
<comment type="caution">
    <text evidence="14">The sequence shown here is derived from an EMBL/GenBank/DDBJ whole genome shotgun (WGS) entry which is preliminary data.</text>
</comment>
<evidence type="ECO:0000256" key="2">
    <source>
        <dbReference type="ARBA" id="ARBA00006842"/>
    </source>
</evidence>
<sequence>MSVRSAASKVDWTTVTTKLGLTQNTLSGLSAFRKRNTDAKDKINQLESQKQTVDFSQYRSVLKNQAIVDEIEKAYKSFKPATYDVAGQIKAIEQFEAKAVENAQTTAKTIDAELSDLQATLQNIEQARPFEDLTVDDVMKARPDIQKNVETMVKKGRWVIPGYNDKFGSTVIM</sequence>
<dbReference type="EMBL" id="CAHR02000222">
    <property type="protein sequence ID" value="CCG84323.1"/>
    <property type="molecule type" value="Genomic_DNA"/>
</dbReference>
<dbReference type="GO" id="GO:0005743">
    <property type="term" value="C:mitochondrial inner membrane"/>
    <property type="evidence" value="ECO:0007669"/>
    <property type="project" value="UniProtKB-SubCell"/>
</dbReference>